<dbReference type="EMBL" id="JBANAX010000074">
    <property type="protein sequence ID" value="KAL1223488.1"/>
    <property type="molecule type" value="Genomic_DNA"/>
</dbReference>
<sequence length="140" mass="16120">MIGAGFETSIWTEPWIPDTPAQTPKSLIEERDPLVFVNTLIDFDTKRWKMDCLRDLFPPEEINLIVGIKPNRIASEDGYCWTLTNSGNYSIKSGYWAMTDLFRHACDLPFQGPSVTALHAQAWNLKTTRKLKHFVWQCIT</sequence>
<dbReference type="Proteomes" id="UP001558713">
    <property type="component" value="Unassembled WGS sequence"/>
</dbReference>
<name>A0ABD1C1Z8_CARAN</name>
<accession>A0ABD1C1Z8</accession>
<evidence type="ECO:0008006" key="3">
    <source>
        <dbReference type="Google" id="ProtNLM"/>
    </source>
</evidence>
<evidence type="ECO:0000313" key="2">
    <source>
        <dbReference type="Proteomes" id="UP001558713"/>
    </source>
</evidence>
<organism evidence="1 2">
    <name type="scientific">Cardamine amara subsp. amara</name>
    <dbReference type="NCBI Taxonomy" id="228776"/>
    <lineage>
        <taxon>Eukaryota</taxon>
        <taxon>Viridiplantae</taxon>
        <taxon>Streptophyta</taxon>
        <taxon>Embryophyta</taxon>
        <taxon>Tracheophyta</taxon>
        <taxon>Spermatophyta</taxon>
        <taxon>Magnoliopsida</taxon>
        <taxon>eudicotyledons</taxon>
        <taxon>Gunneridae</taxon>
        <taxon>Pentapetalae</taxon>
        <taxon>rosids</taxon>
        <taxon>malvids</taxon>
        <taxon>Brassicales</taxon>
        <taxon>Brassicaceae</taxon>
        <taxon>Cardamineae</taxon>
        <taxon>Cardamine</taxon>
    </lineage>
</organism>
<dbReference type="AlphaFoldDB" id="A0ABD1C1Z8"/>
<comment type="caution">
    <text evidence="1">The sequence shown here is derived from an EMBL/GenBank/DDBJ whole genome shotgun (WGS) entry which is preliminary data.</text>
</comment>
<protein>
    <recommendedName>
        <fullName evidence="3">Reverse transcriptase zinc-binding domain-containing protein</fullName>
    </recommendedName>
</protein>
<reference evidence="1 2" key="1">
    <citation type="submission" date="2024-04" db="EMBL/GenBank/DDBJ databases">
        <title>Genome assembly C_amara_ONT_v2.</title>
        <authorList>
            <person name="Yant L."/>
            <person name="Moore C."/>
            <person name="Slenker M."/>
        </authorList>
    </citation>
    <scope>NUCLEOTIDE SEQUENCE [LARGE SCALE GENOMIC DNA]</scope>
    <source>
        <tissue evidence="1">Leaf</tissue>
    </source>
</reference>
<gene>
    <name evidence="1" type="ORF">V5N11_003545</name>
</gene>
<evidence type="ECO:0000313" key="1">
    <source>
        <dbReference type="EMBL" id="KAL1223488.1"/>
    </source>
</evidence>
<proteinExistence type="predicted"/>
<keyword evidence="2" id="KW-1185">Reference proteome</keyword>